<evidence type="ECO:0000313" key="2">
    <source>
        <dbReference type="Proteomes" id="UP000000600"/>
    </source>
</evidence>
<keyword evidence="2" id="KW-1185">Reference proteome</keyword>
<organism evidence="1 2">
    <name type="scientific">Paramecium tetraurelia</name>
    <dbReference type="NCBI Taxonomy" id="5888"/>
    <lineage>
        <taxon>Eukaryota</taxon>
        <taxon>Sar</taxon>
        <taxon>Alveolata</taxon>
        <taxon>Ciliophora</taxon>
        <taxon>Intramacronucleata</taxon>
        <taxon>Oligohymenophorea</taxon>
        <taxon>Peniculida</taxon>
        <taxon>Parameciidae</taxon>
        <taxon>Paramecium</taxon>
    </lineage>
</organism>
<dbReference type="GeneID" id="5018917"/>
<dbReference type="OrthoDB" id="298552at2759"/>
<evidence type="ECO:0000313" key="1">
    <source>
        <dbReference type="EMBL" id="CAK65735.1"/>
    </source>
</evidence>
<gene>
    <name evidence="1" type="ORF">GSPATT00006234001</name>
</gene>
<dbReference type="EMBL" id="CT868041">
    <property type="protein sequence ID" value="CAK65735.1"/>
    <property type="molecule type" value="Genomic_DNA"/>
</dbReference>
<dbReference type="AlphaFoldDB" id="A0C4L8"/>
<sequence>MKPFLPLNGNQSIPTDKIDSYISYMVYNVKTIQSQVYSVQQFMLIQAQNQIMQAQLLKLQSGTQNQNVILQQKIRQLLEQILQKGTQISIKDSIPSSKMPILAKYIANIFIYLMKQCSSDQDEITLNYIKDPNSIVVDQKQWDLICEIISKKLVCLGANDICCTNDSQIGIISQSLLFSSIIRKVIFKKLHTQNEGGSAQQISFQTLNDLLGQESRSDEFLYKFLCEEDKNTMTRQSCQISLEKMFQKSNQYFHQSNLIEQIIENQKQFTVNGNFEHHAEKYLNIIKIYQNCDQKQVTEQLVNGLFLNSQQIDCKEFIFNSNQLEEKLQKILFMFVELVRIENSIIQIVLENKISEEPQKNPLEYYARLIEKIKNKCRSKEDEFCNCKRCQCIKRNRDSAREAQKRKREALEKIGPLQQEYEKINKKVKLLEFDNSKLKAALFEALRNPVIENIIKTQYQSAFSNITNMMQQESQEVYKEEDQSQS</sequence>
<dbReference type="KEGG" id="ptm:GSPATT00006234001"/>
<accession>A0C4L8</accession>
<protein>
    <recommendedName>
        <fullName evidence="3">BZIP domain-containing protein</fullName>
    </recommendedName>
</protein>
<dbReference type="OMA" id="ANDICCT"/>
<dbReference type="Proteomes" id="UP000000600">
    <property type="component" value="Unassembled WGS sequence"/>
</dbReference>
<proteinExistence type="predicted"/>
<evidence type="ECO:0008006" key="3">
    <source>
        <dbReference type="Google" id="ProtNLM"/>
    </source>
</evidence>
<dbReference type="RefSeq" id="XP_001433132.1">
    <property type="nucleotide sequence ID" value="XM_001433095.2"/>
</dbReference>
<name>A0C4L8_PARTE</name>
<dbReference type="HOGENOM" id="CLU_029406_0_0_1"/>
<reference evidence="1 2" key="1">
    <citation type="journal article" date="2006" name="Nature">
        <title>Global trends of whole-genome duplications revealed by the ciliate Paramecium tetraurelia.</title>
        <authorList>
            <consortium name="Genoscope"/>
            <person name="Aury J.-M."/>
            <person name="Jaillon O."/>
            <person name="Duret L."/>
            <person name="Noel B."/>
            <person name="Jubin C."/>
            <person name="Porcel B.M."/>
            <person name="Segurens B."/>
            <person name="Daubin V."/>
            <person name="Anthouard V."/>
            <person name="Aiach N."/>
            <person name="Arnaiz O."/>
            <person name="Billaut A."/>
            <person name="Beisson J."/>
            <person name="Blanc I."/>
            <person name="Bouhouche K."/>
            <person name="Camara F."/>
            <person name="Duharcourt S."/>
            <person name="Guigo R."/>
            <person name="Gogendeau D."/>
            <person name="Katinka M."/>
            <person name="Keller A.-M."/>
            <person name="Kissmehl R."/>
            <person name="Klotz C."/>
            <person name="Koll F."/>
            <person name="Le Moue A."/>
            <person name="Lepere C."/>
            <person name="Malinsky S."/>
            <person name="Nowacki M."/>
            <person name="Nowak J.K."/>
            <person name="Plattner H."/>
            <person name="Poulain J."/>
            <person name="Ruiz F."/>
            <person name="Serrano V."/>
            <person name="Zagulski M."/>
            <person name="Dessen P."/>
            <person name="Betermier M."/>
            <person name="Weissenbach J."/>
            <person name="Scarpelli C."/>
            <person name="Schachter V."/>
            <person name="Sperling L."/>
            <person name="Meyer E."/>
            <person name="Cohen J."/>
            <person name="Wincker P."/>
        </authorList>
    </citation>
    <scope>NUCLEOTIDE SEQUENCE [LARGE SCALE GENOMIC DNA]</scope>
    <source>
        <strain evidence="1 2">Stock d4-2</strain>
    </source>
</reference>
<dbReference type="InParanoid" id="A0C4L8"/>